<reference evidence="2" key="1">
    <citation type="journal article" date="2019" name="Int. J. Syst. Evol. Microbiol.">
        <title>The Global Catalogue of Microorganisms (GCM) 10K type strain sequencing project: providing services to taxonomists for standard genome sequencing and annotation.</title>
        <authorList>
            <consortium name="The Broad Institute Genomics Platform"/>
            <consortium name="The Broad Institute Genome Sequencing Center for Infectious Disease"/>
            <person name="Wu L."/>
            <person name="Ma J."/>
        </authorList>
    </citation>
    <scope>NUCLEOTIDE SEQUENCE [LARGE SCALE GENOMIC DNA]</scope>
    <source>
        <strain evidence="2">KCTC 42087</strain>
    </source>
</reference>
<sequence>MSHKGLLLLATVIMLTIGAGIVGAANARVSQAVHAPSCATSYCGP</sequence>
<protein>
    <submittedName>
        <fullName evidence="1">Uncharacterized protein</fullName>
    </submittedName>
</protein>
<accession>A0ABW1A938</accession>
<comment type="caution">
    <text evidence="1">The sequence shown here is derived from an EMBL/GenBank/DDBJ whole genome shotgun (WGS) entry which is preliminary data.</text>
</comment>
<gene>
    <name evidence="1" type="ORF">ACFPZN_36680</name>
</gene>
<dbReference type="EMBL" id="JBHSON010000065">
    <property type="protein sequence ID" value="MFC5751183.1"/>
    <property type="molecule type" value="Genomic_DNA"/>
</dbReference>
<dbReference type="Proteomes" id="UP001596074">
    <property type="component" value="Unassembled WGS sequence"/>
</dbReference>
<keyword evidence="2" id="KW-1185">Reference proteome</keyword>
<evidence type="ECO:0000313" key="2">
    <source>
        <dbReference type="Proteomes" id="UP001596074"/>
    </source>
</evidence>
<organism evidence="1 2">
    <name type="scientific">Actinomadura rugatobispora</name>
    <dbReference type="NCBI Taxonomy" id="1994"/>
    <lineage>
        <taxon>Bacteria</taxon>
        <taxon>Bacillati</taxon>
        <taxon>Actinomycetota</taxon>
        <taxon>Actinomycetes</taxon>
        <taxon>Streptosporangiales</taxon>
        <taxon>Thermomonosporaceae</taxon>
        <taxon>Actinomadura</taxon>
    </lineage>
</organism>
<evidence type="ECO:0000313" key="1">
    <source>
        <dbReference type="EMBL" id="MFC5751183.1"/>
    </source>
</evidence>
<proteinExistence type="predicted"/>
<dbReference type="RefSeq" id="WP_378287062.1">
    <property type="nucleotide sequence ID" value="NZ_JBHSON010000065.1"/>
</dbReference>
<name>A0ABW1A938_9ACTN</name>